<dbReference type="SUPFAM" id="SSF55785">
    <property type="entry name" value="PYP-like sensor domain (PAS domain)"/>
    <property type="match status" value="2"/>
</dbReference>
<dbReference type="Gene3D" id="3.30.450.20">
    <property type="entry name" value="PAS domain"/>
    <property type="match status" value="3"/>
</dbReference>
<dbReference type="SMART" id="SM00091">
    <property type="entry name" value="PAS"/>
    <property type="match status" value="2"/>
</dbReference>
<dbReference type="GO" id="GO:0005634">
    <property type="term" value="C:nucleus"/>
    <property type="evidence" value="ECO:0007669"/>
    <property type="project" value="TreeGrafter"/>
</dbReference>
<evidence type="ECO:0000313" key="7">
    <source>
        <dbReference type="EMBL" id="KAF5309649.1"/>
    </source>
</evidence>
<dbReference type="PANTHER" id="PTHR47429:SF7">
    <property type="entry name" value="GATA-FACTOR"/>
    <property type="match status" value="1"/>
</dbReference>
<sequence length="995" mass="106994">MTSEAFPPQYSSFSPFGYVDEPLPPRTHQRSASEEAMQMFQTSDVQFQVPHYLYATPALASGGGAEVLPTGMINEDTWLANNVNGGYSNSKSSSIKSKDYSKEVDYFDPLSFEQPTRQATSIASNPNASVFDYEELIAAPVPRNPPSSTTQTSLFSPPFQVDCSLFAQGGSAASAPRGSGFEPQPQQQRPQQPHQAPSQTQSHVVELIAPPTVGPRIPSSTLGLPVYSATGFDALSILARVFSRPYPRVHLGPVDLTCSFVVVDTRRHDSPIIYCSPNFAKLTGYHPRDVVGRNCRFLQSPTGQLDAQAPRPDAASQAAAAHLKKNLAADKECQAVITNYRKDGTPFSNLVTVIPIYGGVANQPHEEQEVVFHVGFQVDLTEQPKAILENMHAGAYVVDYPQRHDAQPHARNGHSSAGMHGGGRERRAIALPPVLVSKEMKKMLACPQFLRSIPITTRTNYPQVASNSSSSSSSSSSAAAAAGETPMDSVFGGNHPLHMMLLEVGPDFVHIVSLKGSFLYVAPAVRRVLGYEPDDLVGASLADLAHPEDVVPMMRELKESSSSSTGTGAVGPGNEGSLSALGSLPPGAVNPRTVDLLFRAKTKNGRYVWVESRGRLHVEPGKGRKAIILTGRVREMSDISWEMVARGGGLAKSLTVQRPTEEGGVENVLVKQEFWGTMTKAMVLLTIGSGIKDVLGWDAEEFVGRTMGKLVQDSDSVAELEAHAASLGKISDDAEDYEALCASATCRMRAKDGSLVVVVVNTFRCQRDPGVRFATSVKGGVPPAHLLYQIRLASAEVHTLYHQPEPTPSAPSPCPDLLANVFQALDITRGSSWQYELQQLKFGNQRLVDEIATLEAAIKASKAKKEKAAQAAQAAAQAQMQAQPPMRYGAPRRSFNLQRPPPGRFQGQGMHSGMGAGGGMGYPTAALPMRAGGNSDNFGSRYNDYLGTSPYVQRVQEDVAMQAAAAREQGYYEQGPAMGSLKRSWGVMDGGGFAR</sequence>
<evidence type="ECO:0000256" key="2">
    <source>
        <dbReference type="ARBA" id="ARBA00022643"/>
    </source>
</evidence>
<dbReference type="NCBIfam" id="TIGR00229">
    <property type="entry name" value="sensory_box"/>
    <property type="match status" value="1"/>
</dbReference>
<keyword evidence="2" id="KW-0288">FMN</keyword>
<dbReference type="Pfam" id="PF13426">
    <property type="entry name" value="PAS_9"/>
    <property type="match status" value="1"/>
</dbReference>
<dbReference type="Pfam" id="PF08447">
    <property type="entry name" value="PAS_3"/>
    <property type="match status" value="1"/>
</dbReference>
<evidence type="ECO:0000256" key="1">
    <source>
        <dbReference type="ARBA" id="ARBA00022630"/>
    </source>
</evidence>
<feature type="region of interest" description="Disordered" evidence="5">
    <location>
        <begin position="170"/>
        <end position="202"/>
    </location>
</feature>
<evidence type="ECO:0000313" key="8">
    <source>
        <dbReference type="Proteomes" id="UP000541558"/>
    </source>
</evidence>
<dbReference type="CDD" id="cd00130">
    <property type="entry name" value="PAS"/>
    <property type="match status" value="2"/>
</dbReference>
<accession>A0A8H5ARQ1</accession>
<evidence type="ECO:0000256" key="4">
    <source>
        <dbReference type="SAM" id="Coils"/>
    </source>
</evidence>
<dbReference type="Proteomes" id="UP000541558">
    <property type="component" value="Unassembled WGS sequence"/>
</dbReference>
<feature type="coiled-coil region" evidence="4">
    <location>
        <begin position="844"/>
        <end position="871"/>
    </location>
</feature>
<feature type="compositionally biased region" description="Low complexity" evidence="5">
    <location>
        <begin position="170"/>
        <end position="199"/>
    </location>
</feature>
<protein>
    <recommendedName>
        <fullName evidence="6">PAS domain-containing protein</fullName>
    </recommendedName>
</protein>
<keyword evidence="4" id="KW-0175">Coiled coil</keyword>
<dbReference type="AlphaFoldDB" id="A0A8H5ARQ1"/>
<keyword evidence="8" id="KW-1185">Reference proteome</keyword>
<comment type="caution">
    <text evidence="7">The sequence shown here is derived from an EMBL/GenBank/DDBJ whole genome shotgun (WGS) entry which is preliminary data.</text>
</comment>
<dbReference type="PROSITE" id="PS50112">
    <property type="entry name" value="PAS"/>
    <property type="match status" value="2"/>
</dbReference>
<proteinExistence type="predicted"/>
<feature type="region of interest" description="Disordered" evidence="5">
    <location>
        <begin position="16"/>
        <end position="36"/>
    </location>
</feature>
<evidence type="ECO:0000259" key="6">
    <source>
        <dbReference type="PROSITE" id="PS50112"/>
    </source>
</evidence>
<dbReference type="EMBL" id="JAACJK010000234">
    <property type="protein sequence ID" value="KAF5309649.1"/>
    <property type="molecule type" value="Genomic_DNA"/>
</dbReference>
<name>A0A8H5ARQ1_9AGAR</name>
<feature type="domain" description="PAS" evidence="6">
    <location>
        <begin position="494"/>
        <end position="564"/>
    </location>
</feature>
<feature type="region of interest" description="Disordered" evidence="5">
    <location>
        <begin position="461"/>
        <end position="481"/>
    </location>
</feature>
<dbReference type="PANTHER" id="PTHR47429">
    <property type="entry name" value="PROTEIN TWIN LOV 1"/>
    <property type="match status" value="1"/>
</dbReference>
<dbReference type="InterPro" id="IPR000014">
    <property type="entry name" value="PAS"/>
</dbReference>
<keyword evidence="3" id="KW-0157">Chromophore</keyword>
<reference evidence="7 8" key="1">
    <citation type="journal article" date="2020" name="ISME J.">
        <title>Uncovering the hidden diversity of litter-decomposition mechanisms in mushroom-forming fungi.</title>
        <authorList>
            <person name="Floudas D."/>
            <person name="Bentzer J."/>
            <person name="Ahren D."/>
            <person name="Johansson T."/>
            <person name="Persson P."/>
            <person name="Tunlid A."/>
        </authorList>
    </citation>
    <scope>NUCLEOTIDE SEQUENCE [LARGE SCALE GENOMIC DNA]</scope>
    <source>
        <strain evidence="7 8">CBS 175.51</strain>
    </source>
</reference>
<evidence type="ECO:0000256" key="3">
    <source>
        <dbReference type="ARBA" id="ARBA00022991"/>
    </source>
</evidence>
<dbReference type="OrthoDB" id="447251at2759"/>
<organism evidence="7 8">
    <name type="scientific">Ephemerocybe angulata</name>
    <dbReference type="NCBI Taxonomy" id="980116"/>
    <lineage>
        <taxon>Eukaryota</taxon>
        <taxon>Fungi</taxon>
        <taxon>Dikarya</taxon>
        <taxon>Basidiomycota</taxon>
        <taxon>Agaricomycotina</taxon>
        <taxon>Agaricomycetes</taxon>
        <taxon>Agaricomycetidae</taxon>
        <taxon>Agaricales</taxon>
        <taxon>Agaricineae</taxon>
        <taxon>Psathyrellaceae</taxon>
        <taxon>Ephemerocybe</taxon>
    </lineage>
</organism>
<feature type="domain" description="PAS" evidence="6">
    <location>
        <begin position="260"/>
        <end position="294"/>
    </location>
</feature>
<feature type="region of interest" description="Disordered" evidence="5">
    <location>
        <begin position="558"/>
        <end position="584"/>
    </location>
</feature>
<feature type="compositionally biased region" description="Low complexity" evidence="5">
    <location>
        <begin position="465"/>
        <end position="481"/>
    </location>
</feature>
<dbReference type="InterPro" id="IPR035965">
    <property type="entry name" value="PAS-like_dom_sf"/>
</dbReference>
<gene>
    <name evidence="7" type="ORF">D9611_014054</name>
</gene>
<dbReference type="InterPro" id="IPR013655">
    <property type="entry name" value="PAS_fold_3"/>
</dbReference>
<keyword evidence="1" id="KW-0285">Flavoprotein</keyword>
<evidence type="ECO:0000256" key="5">
    <source>
        <dbReference type="SAM" id="MobiDB-lite"/>
    </source>
</evidence>